<dbReference type="PANTHER" id="PTHR21208">
    <property type="entry name" value="ADP-DEPENDENT GLUCOKINASE"/>
    <property type="match status" value="1"/>
</dbReference>
<evidence type="ECO:0000313" key="6">
    <source>
        <dbReference type="EMBL" id="CAF0950549.1"/>
    </source>
</evidence>
<dbReference type="PANTHER" id="PTHR21208:SF0">
    <property type="entry name" value="ADP-DEPENDENT GLUCOKINASE"/>
    <property type="match status" value="1"/>
</dbReference>
<proteinExistence type="predicted"/>
<keyword evidence="5" id="KW-0324">Glycolysis</keyword>
<keyword evidence="1" id="KW-0808">Transferase</keyword>
<dbReference type="GO" id="GO:0046872">
    <property type="term" value="F:metal ion binding"/>
    <property type="evidence" value="ECO:0007669"/>
    <property type="project" value="UniProtKB-KW"/>
</dbReference>
<dbReference type="GO" id="GO:0006006">
    <property type="term" value="P:glucose metabolic process"/>
    <property type="evidence" value="ECO:0007669"/>
    <property type="project" value="TreeGrafter"/>
</dbReference>
<dbReference type="SUPFAM" id="SSF53613">
    <property type="entry name" value="Ribokinase-like"/>
    <property type="match status" value="1"/>
</dbReference>
<sequence>MILVDNTRFKFVFAFTTIFLAVCYPIVKPYLETYLDNLNENTILQNSNFNKFSIEHEILRAWNRIIERPRRKNKNLKIAIGMNTNVDLILSGTELFKKLNINQNAIKNHEMIENLQQFKECFLHFFRKGSAAERFFSRPEDFNHILETVKDLKKQWFIGGNAALMAQGISKRFPDADIHLIGPVGPKLKELLNENIRVPKDTLIEKDEIHLILEYEAKEMFEDIQAPQANRFIVSYDIYNSRMELLEEFFNITSIQKPDINILSGLHLLETQSSKYRKDTLEKFTSLLNKRKDKNLVHLELGSIGDKALMKTILESNLLNEVNSLGLNEQELLFLIHASEIAPHSNYFLEITGHPELMKIIDMLEWTLNTFGHSKENPYSKLTRIHFHFLMFHIIAESDSNLWSNTISSLVSGSKIAAKQACGYEFEDNTNEETLENVLEFRIPHDLDENRNILIRMDHNSTYRLNISDPVINFKRGNIKFYFTPTLVCKKPLKTVGLGDAISSNGILFAEYNNKL</sequence>
<dbReference type="Proteomes" id="UP000663879">
    <property type="component" value="Unassembled WGS sequence"/>
</dbReference>
<dbReference type="GO" id="GO:0043843">
    <property type="term" value="F:ADP-specific glucokinase activity"/>
    <property type="evidence" value="ECO:0007669"/>
    <property type="project" value="TreeGrafter"/>
</dbReference>
<evidence type="ECO:0000256" key="5">
    <source>
        <dbReference type="ARBA" id="ARBA00023152"/>
    </source>
</evidence>
<name>A0A814D933_9BILA</name>
<dbReference type="EMBL" id="CAJNOC010002771">
    <property type="protein sequence ID" value="CAF0950549.1"/>
    <property type="molecule type" value="Genomic_DNA"/>
</dbReference>
<dbReference type="OrthoDB" id="5847021at2759"/>
<gene>
    <name evidence="6" type="ORF">OXX778_LOCUS13917</name>
</gene>
<dbReference type="Gene3D" id="3.40.1190.20">
    <property type="match status" value="1"/>
</dbReference>
<dbReference type="PROSITE" id="PS51255">
    <property type="entry name" value="ADPK"/>
    <property type="match status" value="1"/>
</dbReference>
<keyword evidence="4" id="KW-0460">Magnesium</keyword>
<dbReference type="AlphaFoldDB" id="A0A814D933"/>
<evidence type="ECO:0008006" key="8">
    <source>
        <dbReference type="Google" id="ProtNLM"/>
    </source>
</evidence>
<keyword evidence="2" id="KW-0479">Metal-binding</keyword>
<keyword evidence="3" id="KW-0418">Kinase</keyword>
<evidence type="ECO:0000256" key="2">
    <source>
        <dbReference type="ARBA" id="ARBA00022723"/>
    </source>
</evidence>
<dbReference type="Pfam" id="PF04587">
    <property type="entry name" value="ADP_PFK_GK"/>
    <property type="match status" value="1"/>
</dbReference>
<keyword evidence="7" id="KW-1185">Reference proteome</keyword>
<dbReference type="GO" id="GO:0006096">
    <property type="term" value="P:glycolytic process"/>
    <property type="evidence" value="ECO:0007669"/>
    <property type="project" value="UniProtKB-KW"/>
</dbReference>
<evidence type="ECO:0000256" key="4">
    <source>
        <dbReference type="ARBA" id="ARBA00022842"/>
    </source>
</evidence>
<organism evidence="6 7">
    <name type="scientific">Brachionus calyciflorus</name>
    <dbReference type="NCBI Taxonomy" id="104777"/>
    <lineage>
        <taxon>Eukaryota</taxon>
        <taxon>Metazoa</taxon>
        <taxon>Spiralia</taxon>
        <taxon>Gnathifera</taxon>
        <taxon>Rotifera</taxon>
        <taxon>Eurotatoria</taxon>
        <taxon>Monogononta</taxon>
        <taxon>Pseudotrocha</taxon>
        <taxon>Ploima</taxon>
        <taxon>Brachionidae</taxon>
        <taxon>Brachionus</taxon>
    </lineage>
</organism>
<evidence type="ECO:0000313" key="7">
    <source>
        <dbReference type="Proteomes" id="UP000663879"/>
    </source>
</evidence>
<dbReference type="GO" id="GO:0005783">
    <property type="term" value="C:endoplasmic reticulum"/>
    <property type="evidence" value="ECO:0007669"/>
    <property type="project" value="TreeGrafter"/>
</dbReference>
<reference evidence="6" key="1">
    <citation type="submission" date="2021-02" db="EMBL/GenBank/DDBJ databases">
        <authorList>
            <person name="Nowell W R."/>
        </authorList>
    </citation>
    <scope>NUCLEOTIDE SEQUENCE</scope>
    <source>
        <strain evidence="6">Ploen Becks lab</strain>
    </source>
</reference>
<dbReference type="InterPro" id="IPR029056">
    <property type="entry name" value="Ribokinase-like"/>
</dbReference>
<evidence type="ECO:0000256" key="1">
    <source>
        <dbReference type="ARBA" id="ARBA00022679"/>
    </source>
</evidence>
<comment type="caution">
    <text evidence="6">The sequence shown here is derived from an EMBL/GenBank/DDBJ whole genome shotgun (WGS) entry which is preliminary data.</text>
</comment>
<accession>A0A814D933</accession>
<protein>
    <recommendedName>
        <fullName evidence="8">ADP-dependent glucokinase</fullName>
    </recommendedName>
</protein>
<evidence type="ECO:0000256" key="3">
    <source>
        <dbReference type="ARBA" id="ARBA00022777"/>
    </source>
</evidence>
<dbReference type="InterPro" id="IPR007666">
    <property type="entry name" value="ADP_PFK/GK"/>
</dbReference>